<dbReference type="SMART" id="SM00388">
    <property type="entry name" value="HisKA"/>
    <property type="match status" value="1"/>
</dbReference>
<proteinExistence type="predicted"/>
<comment type="subcellular location">
    <subcellularLocation>
        <location evidence="2">Membrane</location>
        <topology evidence="2">Multi-pass membrane protein</topology>
    </subcellularLocation>
</comment>
<evidence type="ECO:0000256" key="3">
    <source>
        <dbReference type="ARBA" id="ARBA00012438"/>
    </source>
</evidence>
<accession>A0A7W5ZJ96</accession>
<dbReference type="SMART" id="SM00387">
    <property type="entry name" value="HATPase_c"/>
    <property type="match status" value="1"/>
</dbReference>
<dbReference type="SUPFAM" id="SSF47384">
    <property type="entry name" value="Homodimeric domain of signal transducing histidine kinase"/>
    <property type="match status" value="1"/>
</dbReference>
<evidence type="ECO:0000256" key="4">
    <source>
        <dbReference type="ARBA" id="ARBA00022553"/>
    </source>
</evidence>
<evidence type="ECO:0000256" key="5">
    <source>
        <dbReference type="ARBA" id="ARBA00022679"/>
    </source>
</evidence>
<dbReference type="Gene3D" id="3.30.565.10">
    <property type="entry name" value="Histidine kinase-like ATPase, C-terminal domain"/>
    <property type="match status" value="1"/>
</dbReference>
<evidence type="ECO:0000256" key="9">
    <source>
        <dbReference type="ARBA" id="ARBA00023012"/>
    </source>
</evidence>
<evidence type="ECO:0000256" key="2">
    <source>
        <dbReference type="ARBA" id="ARBA00004141"/>
    </source>
</evidence>
<dbReference type="PROSITE" id="PS50885">
    <property type="entry name" value="HAMP"/>
    <property type="match status" value="1"/>
</dbReference>
<dbReference type="Pfam" id="PF02518">
    <property type="entry name" value="HATPase_c"/>
    <property type="match status" value="1"/>
</dbReference>
<dbReference type="InterPro" id="IPR003660">
    <property type="entry name" value="HAMP_dom"/>
</dbReference>
<dbReference type="InterPro" id="IPR036097">
    <property type="entry name" value="HisK_dim/P_sf"/>
</dbReference>
<dbReference type="Pfam" id="PF00512">
    <property type="entry name" value="HisKA"/>
    <property type="match status" value="1"/>
</dbReference>
<dbReference type="PANTHER" id="PTHR45436">
    <property type="entry name" value="SENSOR HISTIDINE KINASE YKOH"/>
    <property type="match status" value="1"/>
</dbReference>
<keyword evidence="15" id="KW-1185">Reference proteome</keyword>
<evidence type="ECO:0000259" key="13">
    <source>
        <dbReference type="PROSITE" id="PS50885"/>
    </source>
</evidence>
<dbReference type="InterPro" id="IPR004358">
    <property type="entry name" value="Sig_transdc_His_kin-like_C"/>
</dbReference>
<comment type="caution">
    <text evidence="14">The sequence shown here is derived from an EMBL/GenBank/DDBJ whole genome shotgun (WGS) entry which is preliminary data.</text>
</comment>
<dbReference type="SUPFAM" id="SSF158472">
    <property type="entry name" value="HAMP domain-like"/>
    <property type="match status" value="1"/>
</dbReference>
<feature type="domain" description="HAMP" evidence="13">
    <location>
        <begin position="178"/>
        <end position="231"/>
    </location>
</feature>
<keyword evidence="5" id="KW-0808">Transferase</keyword>
<keyword evidence="7 14" id="KW-0418">Kinase</keyword>
<dbReference type="SUPFAM" id="SSF55874">
    <property type="entry name" value="ATPase domain of HSP90 chaperone/DNA topoisomerase II/histidine kinase"/>
    <property type="match status" value="1"/>
</dbReference>
<organism evidence="14 15">
    <name type="scientific">Runella defluvii</name>
    <dbReference type="NCBI Taxonomy" id="370973"/>
    <lineage>
        <taxon>Bacteria</taxon>
        <taxon>Pseudomonadati</taxon>
        <taxon>Bacteroidota</taxon>
        <taxon>Cytophagia</taxon>
        <taxon>Cytophagales</taxon>
        <taxon>Spirosomataceae</taxon>
        <taxon>Runella</taxon>
    </lineage>
</organism>
<dbReference type="RefSeq" id="WP_183971653.1">
    <property type="nucleotide sequence ID" value="NZ_JACIBY010000001.1"/>
</dbReference>
<reference evidence="14 15" key="1">
    <citation type="submission" date="2020-08" db="EMBL/GenBank/DDBJ databases">
        <title>Genomic Encyclopedia of Type Strains, Phase IV (KMG-IV): sequencing the most valuable type-strain genomes for metagenomic binning, comparative biology and taxonomic classification.</title>
        <authorList>
            <person name="Goeker M."/>
        </authorList>
    </citation>
    <scope>NUCLEOTIDE SEQUENCE [LARGE SCALE GENOMIC DNA]</scope>
    <source>
        <strain evidence="14 15">DSM 17976</strain>
    </source>
</reference>
<evidence type="ECO:0000313" key="14">
    <source>
        <dbReference type="EMBL" id="MBB3836899.1"/>
    </source>
</evidence>
<dbReference type="EMBL" id="JACIBY010000001">
    <property type="protein sequence ID" value="MBB3836899.1"/>
    <property type="molecule type" value="Genomic_DNA"/>
</dbReference>
<dbReference type="CDD" id="cd00082">
    <property type="entry name" value="HisKA"/>
    <property type="match status" value="1"/>
</dbReference>
<dbReference type="Gene3D" id="1.10.287.130">
    <property type="match status" value="1"/>
</dbReference>
<keyword evidence="6 11" id="KW-0812">Transmembrane</keyword>
<dbReference type="EC" id="2.7.13.3" evidence="3"/>
<evidence type="ECO:0000256" key="7">
    <source>
        <dbReference type="ARBA" id="ARBA00022777"/>
    </source>
</evidence>
<dbReference type="InterPro" id="IPR050428">
    <property type="entry name" value="TCS_sensor_his_kinase"/>
</dbReference>
<dbReference type="GO" id="GO:0005886">
    <property type="term" value="C:plasma membrane"/>
    <property type="evidence" value="ECO:0007669"/>
    <property type="project" value="TreeGrafter"/>
</dbReference>
<keyword evidence="10 11" id="KW-0472">Membrane</keyword>
<dbReference type="GO" id="GO:0000155">
    <property type="term" value="F:phosphorelay sensor kinase activity"/>
    <property type="evidence" value="ECO:0007669"/>
    <property type="project" value="InterPro"/>
</dbReference>
<keyword evidence="9" id="KW-0902">Two-component regulatory system</keyword>
<evidence type="ECO:0000256" key="11">
    <source>
        <dbReference type="SAM" id="Phobius"/>
    </source>
</evidence>
<dbReference type="SMART" id="SM00304">
    <property type="entry name" value="HAMP"/>
    <property type="match status" value="1"/>
</dbReference>
<dbReference type="AlphaFoldDB" id="A0A7W5ZJ96"/>
<evidence type="ECO:0000259" key="12">
    <source>
        <dbReference type="PROSITE" id="PS50109"/>
    </source>
</evidence>
<dbReference type="Proteomes" id="UP000541352">
    <property type="component" value="Unassembled WGS sequence"/>
</dbReference>
<name>A0A7W5ZJ96_9BACT</name>
<dbReference type="InterPro" id="IPR036890">
    <property type="entry name" value="HATPase_C_sf"/>
</dbReference>
<keyword evidence="4" id="KW-0597">Phosphoprotein</keyword>
<feature type="domain" description="Histidine kinase" evidence="12">
    <location>
        <begin position="239"/>
        <end position="457"/>
    </location>
</feature>
<dbReference type="InterPro" id="IPR003661">
    <property type="entry name" value="HisK_dim/P_dom"/>
</dbReference>
<dbReference type="PROSITE" id="PS50109">
    <property type="entry name" value="HIS_KIN"/>
    <property type="match status" value="1"/>
</dbReference>
<feature type="transmembrane region" description="Helical" evidence="11">
    <location>
        <begin position="157"/>
        <end position="176"/>
    </location>
</feature>
<protein>
    <recommendedName>
        <fullName evidence="3">histidine kinase</fullName>
        <ecNumber evidence="3">2.7.13.3</ecNumber>
    </recommendedName>
</protein>
<keyword evidence="8 11" id="KW-1133">Transmembrane helix</keyword>
<dbReference type="InterPro" id="IPR005467">
    <property type="entry name" value="His_kinase_dom"/>
</dbReference>
<dbReference type="Gene3D" id="6.10.340.10">
    <property type="match status" value="1"/>
</dbReference>
<dbReference type="InterPro" id="IPR003594">
    <property type="entry name" value="HATPase_dom"/>
</dbReference>
<evidence type="ECO:0000256" key="6">
    <source>
        <dbReference type="ARBA" id="ARBA00022692"/>
    </source>
</evidence>
<dbReference type="PRINTS" id="PR00344">
    <property type="entry name" value="BCTRLSENSOR"/>
</dbReference>
<comment type="catalytic activity">
    <reaction evidence="1">
        <text>ATP + protein L-histidine = ADP + protein N-phospho-L-histidine.</text>
        <dbReference type="EC" id="2.7.13.3"/>
    </reaction>
</comment>
<feature type="transmembrane region" description="Helical" evidence="11">
    <location>
        <begin position="7"/>
        <end position="29"/>
    </location>
</feature>
<sequence length="465" mass="53550">MNIRTRLTVQFTVLVSSILLITFLTIYLLRVEYVEEEFFDRLEKKAQTTTELLMKVNEVSSDLLRIIDKSNYDVFINEKLVVYNAKNQEIYTNNDTITYQITPELLNRIRQEKKVRLTLNHQLALGLFFADSYGGVTTIIGAEDLWGRENLESLSQILVWLYLLEVILFGFAGWYFSGRAMSPITRIINQVKQLFPNQLDQPLTVENPQDEIGQLTLTFNDLLGRLSEAFRLQNLFISNVSHELKNPLMRMGTQLDVAMLKERSTVDYQSLIISVRQDIRELSHLAETLLDLAKVNDESQRIFYGEVRIDEVLWDARSLLLSAEPNYLITVQFDEDISSENQLLVNGNPHLLKTAFVNLMENGCKFSDNSHVNVHVFFTKEGIQLEFQNTGETIASEEMKLIFRPFYRRDGASHIKGYGVGLSLVERIIKLHESWLHVSSDQATRTTIFTIVLPYSKTNDNLVSS</sequence>
<dbReference type="PANTHER" id="PTHR45436:SF15">
    <property type="entry name" value="SENSOR HISTIDINE KINASE CUSS"/>
    <property type="match status" value="1"/>
</dbReference>
<evidence type="ECO:0000256" key="10">
    <source>
        <dbReference type="ARBA" id="ARBA00023136"/>
    </source>
</evidence>
<evidence type="ECO:0000313" key="15">
    <source>
        <dbReference type="Proteomes" id="UP000541352"/>
    </source>
</evidence>
<evidence type="ECO:0000256" key="1">
    <source>
        <dbReference type="ARBA" id="ARBA00000085"/>
    </source>
</evidence>
<dbReference type="CDD" id="cd06225">
    <property type="entry name" value="HAMP"/>
    <property type="match status" value="1"/>
</dbReference>
<gene>
    <name evidence="14" type="ORF">FHS57_000881</name>
</gene>
<evidence type="ECO:0000256" key="8">
    <source>
        <dbReference type="ARBA" id="ARBA00022989"/>
    </source>
</evidence>
<dbReference type="Pfam" id="PF00672">
    <property type="entry name" value="HAMP"/>
    <property type="match status" value="1"/>
</dbReference>